<feature type="transmembrane region" description="Helical" evidence="7">
    <location>
        <begin position="558"/>
        <end position="576"/>
    </location>
</feature>
<evidence type="ECO:0000313" key="11">
    <source>
        <dbReference type="Proteomes" id="UP000295281"/>
    </source>
</evidence>
<feature type="transmembrane region" description="Helical" evidence="7">
    <location>
        <begin position="380"/>
        <end position="399"/>
    </location>
</feature>
<dbReference type="Gene3D" id="1.10.3720.10">
    <property type="entry name" value="MetI-like"/>
    <property type="match status" value="1"/>
</dbReference>
<dbReference type="PANTHER" id="PTHR43386:SF1">
    <property type="entry name" value="D,D-DIPEPTIDE TRANSPORT SYSTEM PERMEASE PROTEIN DDPC-RELATED"/>
    <property type="match status" value="1"/>
</dbReference>
<keyword evidence="2 7" id="KW-0813">Transport</keyword>
<feature type="transmembrane region" description="Helical" evidence="7">
    <location>
        <begin position="596"/>
        <end position="620"/>
    </location>
</feature>
<proteinExistence type="inferred from homology"/>
<feature type="transmembrane region" description="Helical" evidence="7">
    <location>
        <begin position="157"/>
        <end position="177"/>
    </location>
</feature>
<keyword evidence="5 7" id="KW-1133">Transmembrane helix</keyword>
<protein>
    <submittedName>
        <fullName evidence="10">Peptide/nickel transport system permease protein</fullName>
    </submittedName>
</protein>
<feature type="transmembrane region" description="Helical" evidence="7">
    <location>
        <begin position="189"/>
        <end position="218"/>
    </location>
</feature>
<dbReference type="InterPro" id="IPR035906">
    <property type="entry name" value="MetI-like_sf"/>
</dbReference>
<dbReference type="PROSITE" id="PS50928">
    <property type="entry name" value="ABC_TM1"/>
    <property type="match status" value="1"/>
</dbReference>
<evidence type="ECO:0000256" key="5">
    <source>
        <dbReference type="ARBA" id="ARBA00022989"/>
    </source>
</evidence>
<dbReference type="EMBL" id="SNYN01000007">
    <property type="protein sequence ID" value="TDQ52257.1"/>
    <property type="molecule type" value="Genomic_DNA"/>
</dbReference>
<evidence type="ECO:0000256" key="2">
    <source>
        <dbReference type="ARBA" id="ARBA00022448"/>
    </source>
</evidence>
<evidence type="ECO:0000259" key="9">
    <source>
        <dbReference type="PROSITE" id="PS50928"/>
    </source>
</evidence>
<feature type="region of interest" description="Disordered" evidence="8">
    <location>
        <begin position="1"/>
        <end position="49"/>
    </location>
</feature>
<accession>A0A4R6UXR4</accession>
<dbReference type="AlphaFoldDB" id="A0A4R6UXR4"/>
<evidence type="ECO:0000256" key="1">
    <source>
        <dbReference type="ARBA" id="ARBA00004651"/>
    </source>
</evidence>
<evidence type="ECO:0000256" key="4">
    <source>
        <dbReference type="ARBA" id="ARBA00022692"/>
    </source>
</evidence>
<dbReference type="SUPFAM" id="SSF161098">
    <property type="entry name" value="MetI-like"/>
    <property type="match status" value="1"/>
</dbReference>
<feature type="transmembrane region" description="Helical" evidence="7">
    <location>
        <begin position="332"/>
        <end position="360"/>
    </location>
</feature>
<feature type="transmembrane region" description="Helical" evidence="7">
    <location>
        <begin position="56"/>
        <end position="80"/>
    </location>
</feature>
<sequence>MLPGSFRSRGADTARSAGRDASGGPEPASERPKVRPEAPRRRPPGAGLHGLRPPDWLTVAVGRVGAVALLLFALGTMPWWSGRDPALTILRAGSAEREISPEALDAVRDRLGLDDGALALFTRWLGGLSRGDLGTSWVSGRPIAAGLWADLGVSLTLMSGALAVALTLAALLVLPALRAGALGRGRAGTGFTAAFLTAVPEFLIGSVLLVVVAVWLGWLPPYGWDGPANMVLPALAMGVPAGGLLARLVDDALAGAFGEQWGQTWRAFRFRRRVMARGGLTRALPALLPQFALVVVALVGGAVTVETLFAVPGVGRAAVGAAISQDLPVLQAYVLALLLVGAVAGGLAEAVQFLMIGPALRGAALTGAPPPPPGRRGPRTAVPAAVAVVLGAVIVAGLLRDPEAVDTSMRLAAPSWDLPFGADALGRDVLARVGHGAARTIATAAAVTAVVLVAGLLLGLLPALSRGPVEVVNAMPPIIAGLVTAAALGPSAFGAAVAVSITSWAPLAAHTAALVREQMATGYVESARTLGASTWWIYRTQVLPNVVPSVARHAMVRLSGIALALASLSFLGLGARPPTPEWGLVLAEGMGYVERAPWAALAPAGALALLGVLAVTLSTLPPKSARG</sequence>
<dbReference type="Pfam" id="PF00528">
    <property type="entry name" value="BPD_transp_1"/>
    <property type="match status" value="2"/>
</dbReference>
<evidence type="ECO:0000256" key="7">
    <source>
        <dbReference type="RuleBase" id="RU363032"/>
    </source>
</evidence>
<comment type="caution">
    <text evidence="10">The sequence shown here is derived from an EMBL/GenBank/DDBJ whole genome shotgun (WGS) entry which is preliminary data.</text>
</comment>
<feature type="transmembrane region" description="Helical" evidence="7">
    <location>
        <begin position="478"/>
        <end position="501"/>
    </location>
</feature>
<keyword evidence="11" id="KW-1185">Reference proteome</keyword>
<keyword evidence="3" id="KW-1003">Cell membrane</keyword>
<dbReference type="GO" id="GO:0055085">
    <property type="term" value="P:transmembrane transport"/>
    <property type="evidence" value="ECO:0007669"/>
    <property type="project" value="InterPro"/>
</dbReference>
<dbReference type="Proteomes" id="UP000295281">
    <property type="component" value="Unassembled WGS sequence"/>
</dbReference>
<dbReference type="PANTHER" id="PTHR43386">
    <property type="entry name" value="OLIGOPEPTIDE TRANSPORT SYSTEM PERMEASE PROTEIN APPC"/>
    <property type="match status" value="1"/>
</dbReference>
<evidence type="ECO:0000256" key="3">
    <source>
        <dbReference type="ARBA" id="ARBA00022475"/>
    </source>
</evidence>
<feature type="domain" description="ABC transmembrane type-1" evidence="9">
    <location>
        <begin position="433"/>
        <end position="619"/>
    </location>
</feature>
<feature type="compositionally biased region" description="Basic and acidic residues" evidence="8">
    <location>
        <begin position="28"/>
        <end position="40"/>
    </location>
</feature>
<keyword evidence="4 7" id="KW-0812">Transmembrane</keyword>
<comment type="similarity">
    <text evidence="7">Belongs to the binding-protein-dependent transport system permease family.</text>
</comment>
<evidence type="ECO:0000256" key="6">
    <source>
        <dbReference type="ARBA" id="ARBA00023136"/>
    </source>
</evidence>
<comment type="subcellular location">
    <subcellularLocation>
        <location evidence="1 7">Cell membrane</location>
        <topology evidence="1 7">Multi-pass membrane protein</topology>
    </subcellularLocation>
</comment>
<organism evidence="10 11">
    <name type="scientific">Actinorugispora endophytica</name>
    <dbReference type="NCBI Taxonomy" id="1605990"/>
    <lineage>
        <taxon>Bacteria</taxon>
        <taxon>Bacillati</taxon>
        <taxon>Actinomycetota</taxon>
        <taxon>Actinomycetes</taxon>
        <taxon>Streptosporangiales</taxon>
        <taxon>Nocardiopsidaceae</taxon>
        <taxon>Actinorugispora</taxon>
    </lineage>
</organism>
<evidence type="ECO:0000313" key="10">
    <source>
        <dbReference type="EMBL" id="TDQ52257.1"/>
    </source>
</evidence>
<dbReference type="RefSeq" id="WP_208113156.1">
    <property type="nucleotide sequence ID" value="NZ_SNYN01000007.1"/>
</dbReference>
<dbReference type="CDD" id="cd06261">
    <property type="entry name" value="TM_PBP2"/>
    <property type="match status" value="1"/>
</dbReference>
<keyword evidence="6 7" id="KW-0472">Membrane</keyword>
<reference evidence="10 11" key="1">
    <citation type="submission" date="2019-03" db="EMBL/GenBank/DDBJ databases">
        <title>Genomic Encyclopedia of Type Strains, Phase IV (KMG-IV): sequencing the most valuable type-strain genomes for metagenomic binning, comparative biology and taxonomic classification.</title>
        <authorList>
            <person name="Goeker M."/>
        </authorList>
    </citation>
    <scope>NUCLEOTIDE SEQUENCE [LARGE SCALE GENOMIC DNA]</scope>
    <source>
        <strain evidence="10 11">DSM 46770</strain>
    </source>
</reference>
<dbReference type="InterPro" id="IPR000515">
    <property type="entry name" value="MetI-like"/>
</dbReference>
<feature type="transmembrane region" description="Helical" evidence="7">
    <location>
        <begin position="291"/>
        <end position="311"/>
    </location>
</feature>
<gene>
    <name evidence="10" type="ORF">EV190_10789</name>
</gene>
<evidence type="ECO:0000256" key="8">
    <source>
        <dbReference type="SAM" id="MobiDB-lite"/>
    </source>
</evidence>
<dbReference type="InterPro" id="IPR050366">
    <property type="entry name" value="BP-dependent_transpt_permease"/>
</dbReference>
<dbReference type="GO" id="GO:0005886">
    <property type="term" value="C:plasma membrane"/>
    <property type="evidence" value="ECO:0007669"/>
    <property type="project" value="UniProtKB-SubCell"/>
</dbReference>
<feature type="transmembrane region" description="Helical" evidence="7">
    <location>
        <begin position="437"/>
        <end position="458"/>
    </location>
</feature>
<name>A0A4R6UXR4_9ACTN</name>